<evidence type="ECO:0000313" key="2">
    <source>
        <dbReference type="EMBL" id="KAF7946858.1"/>
    </source>
</evidence>
<gene>
    <name evidence="2" type="ORF">EAE97_004107</name>
</gene>
<name>A0A9P5ITD4_9HELO</name>
<keyword evidence="1" id="KW-1133">Transmembrane helix</keyword>
<dbReference type="SUPFAM" id="SSF54593">
    <property type="entry name" value="Glyoxalase/Bleomycin resistance protein/Dihydroxybiphenyl dioxygenase"/>
    <property type="match status" value="1"/>
</dbReference>
<dbReference type="GeneID" id="62147696"/>
<dbReference type="Gene3D" id="3.10.180.10">
    <property type="entry name" value="2,3-Dihydroxybiphenyl 1,2-Dioxygenase, domain 1"/>
    <property type="match status" value="1"/>
</dbReference>
<dbReference type="PANTHER" id="PTHR35006:SF2">
    <property type="entry name" value="GLYOXALASE FAMILY PROTEIN (AFU_ORTHOLOGUE AFUA_5G14830)"/>
    <property type="match status" value="1"/>
</dbReference>
<organism evidence="2 3">
    <name type="scientific">Botrytis byssoidea</name>
    <dbReference type="NCBI Taxonomy" id="139641"/>
    <lineage>
        <taxon>Eukaryota</taxon>
        <taxon>Fungi</taxon>
        <taxon>Dikarya</taxon>
        <taxon>Ascomycota</taxon>
        <taxon>Pezizomycotina</taxon>
        <taxon>Leotiomycetes</taxon>
        <taxon>Helotiales</taxon>
        <taxon>Sclerotiniaceae</taxon>
        <taxon>Botrytis</taxon>
    </lineage>
</organism>
<dbReference type="PANTHER" id="PTHR35006">
    <property type="entry name" value="GLYOXALASE FAMILY PROTEIN (AFU_ORTHOLOGUE AFUA_5G14830)"/>
    <property type="match status" value="1"/>
</dbReference>
<protein>
    <recommendedName>
        <fullName evidence="4">VOC domain-containing protein</fullName>
    </recommendedName>
</protein>
<reference evidence="2 3" key="1">
    <citation type="journal article" date="2020" name="Genome Biol. Evol.">
        <title>Comparative genomics of Sclerotiniaceae.</title>
        <authorList>
            <person name="Valero Jimenez C.A."/>
            <person name="Steentjes M."/>
            <person name="Scholten O.E."/>
            <person name="Van Kan J.A.L."/>
        </authorList>
    </citation>
    <scope>NUCLEOTIDE SEQUENCE [LARGE SCALE GENOMIC DNA]</scope>
    <source>
        <strain evidence="2 3">MUCL 94</strain>
    </source>
</reference>
<feature type="transmembrane region" description="Helical" evidence="1">
    <location>
        <begin position="193"/>
        <end position="212"/>
    </location>
</feature>
<dbReference type="EMBL" id="RCSW01000007">
    <property type="protein sequence ID" value="KAF7946858.1"/>
    <property type="molecule type" value="Genomic_DNA"/>
</dbReference>
<evidence type="ECO:0008006" key="4">
    <source>
        <dbReference type="Google" id="ProtNLM"/>
    </source>
</evidence>
<dbReference type="RefSeq" id="XP_038734063.1">
    <property type="nucleotide sequence ID" value="XM_038874619.1"/>
</dbReference>
<keyword evidence="1" id="KW-0812">Transmembrane</keyword>
<proteinExistence type="predicted"/>
<keyword evidence="1" id="KW-0472">Membrane</keyword>
<sequence length="248" mass="27906">MIDPALRFNKLRVYVEHTSASPSILNLVSSSRNLHKMSLYHISLPCTNLKASEEFYATVLEPLGYRTYLQTRNKTFFRPSWSFRPELSLRRDRSCGPIGGTRITSHATSRSQVDRFYVLGLAKSNNIQSGEINDYPHACTASIVDFDGNVIEAIYLKSWGPKVITPFPMTPAAIFGALYLTVASSIFKILGGWYYFIFNTIGILMIADLVYVQLDSESSTQRLEDSGLLSLEKRDKASRARLASRDVD</sequence>
<comment type="caution">
    <text evidence="2">The sequence shown here is derived from an EMBL/GenBank/DDBJ whole genome shotgun (WGS) entry which is preliminary data.</text>
</comment>
<evidence type="ECO:0000256" key="1">
    <source>
        <dbReference type="SAM" id="Phobius"/>
    </source>
</evidence>
<dbReference type="Proteomes" id="UP000710849">
    <property type="component" value="Unassembled WGS sequence"/>
</dbReference>
<accession>A0A9P5ITD4</accession>
<dbReference type="AlphaFoldDB" id="A0A9P5ITD4"/>
<keyword evidence="3" id="KW-1185">Reference proteome</keyword>
<evidence type="ECO:0000313" key="3">
    <source>
        <dbReference type="Proteomes" id="UP000710849"/>
    </source>
</evidence>
<dbReference type="InterPro" id="IPR029068">
    <property type="entry name" value="Glyas_Bleomycin-R_OHBP_Dase"/>
</dbReference>
<feature type="transmembrane region" description="Helical" evidence="1">
    <location>
        <begin position="167"/>
        <end position="187"/>
    </location>
</feature>